<evidence type="ECO:0000313" key="3">
    <source>
        <dbReference type="Proteomes" id="UP000192939"/>
    </source>
</evidence>
<organism evidence="2 3">
    <name type="scientific">Paenibacillus barengoltzii J12</name>
    <dbReference type="NCBI Taxonomy" id="935846"/>
    <lineage>
        <taxon>Bacteria</taxon>
        <taxon>Bacillati</taxon>
        <taxon>Bacillota</taxon>
        <taxon>Bacilli</taxon>
        <taxon>Bacillales</taxon>
        <taxon>Paenibacillaceae</taxon>
        <taxon>Paenibacillus</taxon>
    </lineage>
</organism>
<reference evidence="2 3" key="1">
    <citation type="submission" date="2017-04" db="EMBL/GenBank/DDBJ databases">
        <authorList>
            <person name="Varghese N."/>
            <person name="Submissions S."/>
        </authorList>
    </citation>
    <scope>NUCLEOTIDE SEQUENCE [LARGE SCALE GENOMIC DNA]</scope>
    <source>
        <strain evidence="2 3">J12</strain>
    </source>
</reference>
<sequence>MKRDLQSYKGWLWMTGYFVVLILASNHSQGYSLLDRFLDDLGIGSWTKEVEIGGRLHTTSLISLPLLLLCLYQTVRGLKERVPQILFILLIVTGIWTVVYPKITEGIF</sequence>
<dbReference type="EMBL" id="FXAE01000004">
    <property type="protein sequence ID" value="SME98864.1"/>
    <property type="molecule type" value="Genomic_DNA"/>
</dbReference>
<dbReference type="Proteomes" id="UP000192939">
    <property type="component" value="Unassembled WGS sequence"/>
</dbReference>
<keyword evidence="1" id="KW-0472">Membrane</keyword>
<dbReference type="RefSeq" id="WP_016312604.1">
    <property type="nucleotide sequence ID" value="NZ_FXAE01000004.1"/>
</dbReference>
<evidence type="ECO:0000313" key="2">
    <source>
        <dbReference type="EMBL" id="SME98864.1"/>
    </source>
</evidence>
<accession>A0ABY1LT67</accession>
<gene>
    <name evidence="2" type="ORF">SAMN02744124_00646</name>
</gene>
<feature type="transmembrane region" description="Helical" evidence="1">
    <location>
        <begin position="84"/>
        <end position="103"/>
    </location>
</feature>
<keyword evidence="1" id="KW-1133">Transmembrane helix</keyword>
<comment type="caution">
    <text evidence="2">The sequence shown here is derived from an EMBL/GenBank/DDBJ whole genome shotgun (WGS) entry which is preliminary data.</text>
</comment>
<keyword evidence="3" id="KW-1185">Reference proteome</keyword>
<dbReference type="GeneID" id="43345130"/>
<proteinExistence type="predicted"/>
<name>A0ABY1LT67_9BACL</name>
<feature type="transmembrane region" description="Helical" evidence="1">
    <location>
        <begin position="12"/>
        <end position="34"/>
    </location>
</feature>
<keyword evidence="1" id="KW-0812">Transmembrane</keyword>
<evidence type="ECO:0000256" key="1">
    <source>
        <dbReference type="SAM" id="Phobius"/>
    </source>
</evidence>
<protein>
    <submittedName>
        <fullName evidence="2">Uncharacterized protein</fullName>
    </submittedName>
</protein>
<feature type="transmembrane region" description="Helical" evidence="1">
    <location>
        <begin position="54"/>
        <end position="72"/>
    </location>
</feature>